<keyword evidence="4" id="KW-1185">Reference proteome</keyword>
<comment type="caution">
    <text evidence="3">The sequence shown here is derived from an EMBL/GenBank/DDBJ whole genome shotgun (WGS) entry which is preliminary data.</text>
</comment>
<keyword evidence="1" id="KW-0378">Hydrolase</keyword>
<dbReference type="GO" id="GO:0005737">
    <property type="term" value="C:cytoplasm"/>
    <property type="evidence" value="ECO:0007669"/>
    <property type="project" value="TreeGrafter"/>
</dbReference>
<proteinExistence type="predicted"/>
<evidence type="ECO:0000256" key="1">
    <source>
        <dbReference type="ARBA" id="ARBA00022801"/>
    </source>
</evidence>
<evidence type="ECO:0000313" key="3">
    <source>
        <dbReference type="EMBL" id="TSK22483.1"/>
    </source>
</evidence>
<name>A0A556TM90_BAGYA</name>
<dbReference type="InterPro" id="IPR039034">
    <property type="entry name" value="INPP4"/>
</dbReference>
<dbReference type="PANTHER" id="PTHR12187">
    <property type="entry name" value="AGAP000124-PA"/>
    <property type="match status" value="1"/>
</dbReference>
<protein>
    <submittedName>
        <fullName evidence="3">Type II inositol 3,4-bisphosphate 4-phosphatase</fullName>
    </submittedName>
</protein>
<dbReference type="GO" id="GO:0016316">
    <property type="term" value="F:phosphatidylinositol-3,4-bisphosphate 4-phosphatase activity"/>
    <property type="evidence" value="ECO:0007669"/>
    <property type="project" value="InterPro"/>
</dbReference>
<organism evidence="3 4">
    <name type="scientific">Bagarius yarrelli</name>
    <name type="common">Goonch</name>
    <name type="synonym">Bagrus yarrelli</name>
    <dbReference type="NCBI Taxonomy" id="175774"/>
    <lineage>
        <taxon>Eukaryota</taxon>
        <taxon>Metazoa</taxon>
        <taxon>Chordata</taxon>
        <taxon>Craniata</taxon>
        <taxon>Vertebrata</taxon>
        <taxon>Euteleostomi</taxon>
        <taxon>Actinopterygii</taxon>
        <taxon>Neopterygii</taxon>
        <taxon>Teleostei</taxon>
        <taxon>Ostariophysi</taxon>
        <taxon>Siluriformes</taxon>
        <taxon>Sisoridae</taxon>
        <taxon>Sisorinae</taxon>
        <taxon>Bagarius</taxon>
    </lineage>
</organism>
<accession>A0A556TM90</accession>
<reference evidence="3 4" key="1">
    <citation type="journal article" date="2019" name="Genome Biol. Evol.">
        <title>Whole-Genome Sequencing of the Giant Devil Catfish, Bagarius yarrelli.</title>
        <authorList>
            <person name="Jiang W."/>
            <person name="Lv Y."/>
            <person name="Cheng L."/>
            <person name="Yang K."/>
            <person name="Chao B."/>
            <person name="Wang X."/>
            <person name="Li Y."/>
            <person name="Pan X."/>
            <person name="You X."/>
            <person name="Zhang Y."/>
            <person name="Yang J."/>
            <person name="Li J."/>
            <person name="Zhang X."/>
            <person name="Liu S."/>
            <person name="Sun C."/>
            <person name="Yang J."/>
            <person name="Shi Q."/>
        </authorList>
    </citation>
    <scope>NUCLEOTIDE SEQUENCE [LARGE SCALE GENOMIC DNA]</scope>
    <source>
        <strain evidence="3">JWS20170419001</strain>
        <tissue evidence="3">Muscle</tissue>
    </source>
</reference>
<dbReference type="AlphaFoldDB" id="A0A556TM90"/>
<evidence type="ECO:0000313" key="4">
    <source>
        <dbReference type="Proteomes" id="UP000319801"/>
    </source>
</evidence>
<dbReference type="PANTHER" id="PTHR12187:SF3">
    <property type="entry name" value="INOSITOL POLYPHOSPHATE 4-PHOSPHATASE TYPE II"/>
    <property type="match status" value="1"/>
</dbReference>
<sequence length="112" mass="12833">MMCDSHSRFPLCDFELSFQEGPSFKPSCSKAQKYLEFIPINLHTQRMRVMCPTKTDSFYDVITVGAPAAHFQGFKNGGLQKLLNRYEAEKKRTTSGFVFVRLANFIYHASQP</sequence>
<dbReference type="Proteomes" id="UP000319801">
    <property type="component" value="Unassembled WGS sequence"/>
</dbReference>
<dbReference type="EMBL" id="VCAZ01000006">
    <property type="protein sequence ID" value="TSK22483.1"/>
    <property type="molecule type" value="Genomic_DNA"/>
</dbReference>
<keyword evidence="2" id="KW-0443">Lipid metabolism</keyword>
<evidence type="ECO:0000256" key="2">
    <source>
        <dbReference type="ARBA" id="ARBA00023098"/>
    </source>
</evidence>
<gene>
    <name evidence="3" type="ORF">Baya_1841</name>
</gene>
<dbReference type="OrthoDB" id="159395at2759"/>